<dbReference type="Gene3D" id="2.30.180.10">
    <property type="entry name" value="FAS1 domain"/>
    <property type="match status" value="1"/>
</dbReference>
<feature type="domain" description="FAS1" evidence="1">
    <location>
        <begin position="56"/>
        <end position="96"/>
    </location>
</feature>
<accession>A0A4U1GIH8</accession>
<sequence length="246" mass="27368">MRKYMNSGRLLLALLAFTILIFAACGKDTYYQDGGKENAKFDGSILQYLESNPRYFDTLVTVIKLAGMEKEFNNDQFTFFAPVDNSFRGLIKTLNTVLYATGKDTVVNLNDIPDAIWQKYVSVYMFKGLKKVNDYPQIDLNARGLYPGQNYKSLGDVVFNIGAIYDNAGNVSGTGSENSQGVKYAGYRHLCISFIPNTADPLANWNTVLVSSSDIQPNNGVVHVLKASHTFSFDATNFIQDVLLSR</sequence>
<organism evidence="2 3">
    <name type="scientific">Pedobacter hiemivivus</name>
    <dbReference type="NCBI Taxonomy" id="2530454"/>
    <lineage>
        <taxon>Bacteria</taxon>
        <taxon>Pseudomonadati</taxon>
        <taxon>Bacteroidota</taxon>
        <taxon>Sphingobacteriia</taxon>
        <taxon>Sphingobacteriales</taxon>
        <taxon>Sphingobacteriaceae</taxon>
        <taxon>Pedobacter</taxon>
    </lineage>
</organism>
<comment type="caution">
    <text evidence="2">The sequence shown here is derived from an EMBL/GenBank/DDBJ whole genome shotgun (WGS) entry which is preliminary data.</text>
</comment>
<dbReference type="AlphaFoldDB" id="A0A4U1GIH8"/>
<dbReference type="EMBL" id="SWDX01000002">
    <property type="protein sequence ID" value="TKC63664.1"/>
    <property type="molecule type" value="Genomic_DNA"/>
</dbReference>
<gene>
    <name evidence="2" type="ORF">FBD94_04750</name>
</gene>
<dbReference type="InterPro" id="IPR000782">
    <property type="entry name" value="FAS1_domain"/>
</dbReference>
<evidence type="ECO:0000313" key="2">
    <source>
        <dbReference type="EMBL" id="TKC63664.1"/>
    </source>
</evidence>
<dbReference type="InterPro" id="IPR036378">
    <property type="entry name" value="FAS1_dom_sf"/>
</dbReference>
<reference evidence="2 3" key="1">
    <citation type="submission" date="2019-04" db="EMBL/GenBank/DDBJ databases">
        <title>Pedobacter sp. RP-1-16 sp. nov., isolated from Arctic soil.</title>
        <authorList>
            <person name="Dahal R.H."/>
            <person name="Kim D.-U."/>
        </authorList>
    </citation>
    <scope>NUCLEOTIDE SEQUENCE [LARGE SCALE GENOMIC DNA]</scope>
    <source>
        <strain evidence="2 3">RP-1-16</strain>
    </source>
</reference>
<dbReference type="SUPFAM" id="SSF82153">
    <property type="entry name" value="FAS1 domain"/>
    <property type="match status" value="1"/>
</dbReference>
<proteinExistence type="predicted"/>
<name>A0A4U1GIH8_9SPHI</name>
<dbReference type="Proteomes" id="UP000309594">
    <property type="component" value="Unassembled WGS sequence"/>
</dbReference>
<dbReference type="RefSeq" id="WP_136879316.1">
    <property type="nucleotide sequence ID" value="NZ_SWDX01000002.1"/>
</dbReference>
<evidence type="ECO:0000313" key="3">
    <source>
        <dbReference type="Proteomes" id="UP000309594"/>
    </source>
</evidence>
<dbReference type="Pfam" id="PF02469">
    <property type="entry name" value="Fasciclin"/>
    <property type="match status" value="1"/>
</dbReference>
<evidence type="ECO:0000259" key="1">
    <source>
        <dbReference type="Pfam" id="PF02469"/>
    </source>
</evidence>
<protein>
    <recommendedName>
        <fullName evidence="1">FAS1 domain-containing protein</fullName>
    </recommendedName>
</protein>
<dbReference type="PROSITE" id="PS51257">
    <property type="entry name" value="PROKAR_LIPOPROTEIN"/>
    <property type="match status" value="1"/>
</dbReference>